<proteinExistence type="predicted"/>
<sequence>MSCPRLLSTWVKAPVFKAKRLVVASACLPYVNEAVFKEVSKGASVVLACPEAEPAMHYGKLASAIRSSEPEEVWVVTIDGSPHCVALQAAANEAEYILGRRINKRHFVVVDGERLVEIEADAVRLARYLSLVDKLLKDNRKFVEEELSRHSLEYKRAREAAPSPEATR</sequence>
<dbReference type="GeneID" id="11263295"/>
<protein>
    <submittedName>
        <fullName evidence="1">DsbA family protein</fullName>
    </submittedName>
</protein>
<dbReference type="STRING" id="768679.TTX_0286"/>
<dbReference type="PaxDb" id="768679-TTX_0286"/>
<organism evidence="1 2">
    <name type="scientific">Thermoproteus tenax (strain ATCC 35583 / DSM 2078 / JCM 9277 / NBRC 100435 / Kra 1)</name>
    <dbReference type="NCBI Taxonomy" id="768679"/>
    <lineage>
        <taxon>Archaea</taxon>
        <taxon>Thermoproteota</taxon>
        <taxon>Thermoprotei</taxon>
        <taxon>Thermoproteales</taxon>
        <taxon>Thermoproteaceae</taxon>
        <taxon>Thermoproteus</taxon>
    </lineage>
</organism>
<dbReference type="HOGENOM" id="CLU_130790_0_0_2"/>
<dbReference type="OrthoDB" id="23567at2157"/>
<evidence type="ECO:0000313" key="1">
    <source>
        <dbReference type="EMBL" id="CCC80962.1"/>
    </source>
</evidence>
<gene>
    <name evidence="1" type="ordered locus">TTX_0286</name>
</gene>
<name>G4RN18_THETK</name>
<dbReference type="RefSeq" id="WP_014126219.1">
    <property type="nucleotide sequence ID" value="NC_016070.1"/>
</dbReference>
<dbReference type="AlphaFoldDB" id="G4RN18"/>
<evidence type="ECO:0000313" key="2">
    <source>
        <dbReference type="Proteomes" id="UP000002654"/>
    </source>
</evidence>
<dbReference type="EMBL" id="FN869859">
    <property type="protein sequence ID" value="CCC80962.1"/>
    <property type="molecule type" value="Genomic_DNA"/>
</dbReference>
<keyword evidence="2" id="KW-1185">Reference proteome</keyword>
<reference evidence="1 2" key="1">
    <citation type="journal article" date="2011" name="PLoS ONE">
        <title>The complete genome sequence of Thermoproteus tenax: a physiologically versatile member of the Crenarchaeota.</title>
        <authorList>
            <person name="Siebers B."/>
            <person name="Zaparty M."/>
            <person name="Raddatz G."/>
            <person name="Tjaden B."/>
            <person name="Albers S.V."/>
            <person name="Bell S.D."/>
            <person name="Blombach F."/>
            <person name="Kletzin A."/>
            <person name="Kyrpides N."/>
            <person name="Lanz C."/>
            <person name="Plagens A."/>
            <person name="Rampp M."/>
            <person name="Rosinus A."/>
            <person name="von Jan M."/>
            <person name="Makarova K.S."/>
            <person name="Klenk H.P."/>
            <person name="Schuster S.C."/>
            <person name="Hensel R."/>
        </authorList>
    </citation>
    <scope>NUCLEOTIDE SEQUENCE [LARGE SCALE GENOMIC DNA]</scope>
    <source>
        <strain evidence="2">ATCC 35583 / DSM 2078 / JCM 9277 / NBRC 100435 / Kra 1</strain>
    </source>
</reference>
<dbReference type="PATRIC" id="fig|768679.9.peg.302"/>
<dbReference type="Proteomes" id="UP000002654">
    <property type="component" value="Chromosome"/>
</dbReference>
<accession>G4RN18</accession>
<dbReference type="KEGG" id="ttn:TTX_0286"/>
<dbReference type="eggNOG" id="arCOG00299">
    <property type="taxonomic scope" value="Archaea"/>
</dbReference>